<keyword evidence="6" id="KW-1185">Reference proteome</keyword>
<dbReference type="GO" id="GO:0005524">
    <property type="term" value="F:ATP binding"/>
    <property type="evidence" value="ECO:0007669"/>
    <property type="project" value="UniProtKB-KW"/>
</dbReference>
<dbReference type="InterPro" id="IPR003439">
    <property type="entry name" value="ABC_transporter-like_ATP-bd"/>
</dbReference>
<proteinExistence type="predicted"/>
<dbReference type="STRING" id="1737425.GCA_900049755_01530"/>
<accession>A0A2Z3YYC2</accession>
<dbReference type="OrthoDB" id="8773773at2"/>
<evidence type="ECO:0000256" key="2">
    <source>
        <dbReference type="ARBA" id="ARBA00022741"/>
    </source>
</evidence>
<name>A0A2Z3YYC2_9CORY</name>
<dbReference type="EC" id="3.6.3.-" evidence="5"/>
<dbReference type="SMART" id="SM00382">
    <property type="entry name" value="AAA"/>
    <property type="match status" value="1"/>
</dbReference>
<keyword evidence="2" id="KW-0547">Nucleotide-binding</keyword>
<dbReference type="Pfam" id="PF00005">
    <property type="entry name" value="ABC_tran"/>
    <property type="match status" value="1"/>
</dbReference>
<dbReference type="InterPro" id="IPR017871">
    <property type="entry name" value="ABC_transporter-like_CS"/>
</dbReference>
<keyword evidence="1" id="KW-0813">Transport</keyword>
<dbReference type="InterPro" id="IPR003593">
    <property type="entry name" value="AAA+_ATPase"/>
</dbReference>
<feature type="domain" description="ABC transporter" evidence="4">
    <location>
        <begin position="9"/>
        <end position="255"/>
    </location>
</feature>
<dbReference type="SUPFAM" id="SSF52540">
    <property type="entry name" value="P-loop containing nucleoside triphosphate hydrolases"/>
    <property type="match status" value="1"/>
</dbReference>
<dbReference type="Gene3D" id="3.40.50.300">
    <property type="entry name" value="P-loop containing nucleotide triphosphate hydrolases"/>
    <property type="match status" value="1"/>
</dbReference>
<sequence>MPLPPTPAVAVDHVDVAYPKSSPVLRDIRLDVPAGEHLAVIGRSGCGKSTLLHLIGGLLTPSRGQVRVLGDAADHARLRHCALMPQGDSLLPWFSVRDNVAVPLRNRGVGRRAARERAEATLGRCGLADCATARPTRLSGGMRQRVALARALLAEKPVLLADEPLGALDAITRAEIQDWLAALLDDGAPVAGAATGSGVGPSTAATTMVMVTHDVDEALLLSHRVVLVADGTLARDWPGWFARRRGRPREEVLADPEFASVRAEILRELGRDSRGDAA</sequence>
<dbReference type="InterPro" id="IPR027417">
    <property type="entry name" value="P-loop_NTPase"/>
</dbReference>
<keyword evidence="5" id="KW-0378">Hydrolase</keyword>
<evidence type="ECO:0000256" key="3">
    <source>
        <dbReference type="ARBA" id="ARBA00022840"/>
    </source>
</evidence>
<evidence type="ECO:0000313" key="6">
    <source>
        <dbReference type="Proteomes" id="UP000247696"/>
    </source>
</evidence>
<dbReference type="RefSeq" id="WP_110482130.1">
    <property type="nucleotide sequence ID" value="NZ_CP024988.1"/>
</dbReference>
<dbReference type="AlphaFoldDB" id="A0A2Z3YYC2"/>
<evidence type="ECO:0000313" key="5">
    <source>
        <dbReference type="EMBL" id="AWT27087.1"/>
    </source>
</evidence>
<dbReference type="KEGG" id="cpre:Csp1_23370"/>
<dbReference type="EMBL" id="CP024988">
    <property type="protein sequence ID" value="AWT27087.1"/>
    <property type="molecule type" value="Genomic_DNA"/>
</dbReference>
<evidence type="ECO:0000256" key="1">
    <source>
        <dbReference type="ARBA" id="ARBA00022448"/>
    </source>
</evidence>
<keyword evidence="3 5" id="KW-0067">ATP-binding</keyword>
<dbReference type="GO" id="GO:0016887">
    <property type="term" value="F:ATP hydrolysis activity"/>
    <property type="evidence" value="ECO:0007669"/>
    <property type="project" value="InterPro"/>
</dbReference>
<dbReference type="PANTHER" id="PTHR42788:SF13">
    <property type="entry name" value="ALIPHATIC SULFONATES IMPORT ATP-BINDING PROTEIN SSUB"/>
    <property type="match status" value="1"/>
</dbReference>
<dbReference type="PANTHER" id="PTHR42788">
    <property type="entry name" value="TAURINE IMPORT ATP-BINDING PROTEIN-RELATED"/>
    <property type="match status" value="1"/>
</dbReference>
<dbReference type="PROSITE" id="PS00211">
    <property type="entry name" value="ABC_TRANSPORTER_1"/>
    <property type="match status" value="1"/>
</dbReference>
<organism evidence="5 6">
    <name type="scientific">Corynebacterium provencense</name>
    <dbReference type="NCBI Taxonomy" id="1737425"/>
    <lineage>
        <taxon>Bacteria</taxon>
        <taxon>Bacillati</taxon>
        <taxon>Actinomycetota</taxon>
        <taxon>Actinomycetes</taxon>
        <taxon>Mycobacteriales</taxon>
        <taxon>Corynebacteriaceae</taxon>
        <taxon>Corynebacterium</taxon>
    </lineage>
</organism>
<dbReference type="Proteomes" id="UP000247696">
    <property type="component" value="Chromosome"/>
</dbReference>
<evidence type="ECO:0000259" key="4">
    <source>
        <dbReference type="PROSITE" id="PS50893"/>
    </source>
</evidence>
<dbReference type="PROSITE" id="PS50893">
    <property type="entry name" value="ABC_TRANSPORTER_2"/>
    <property type="match status" value="1"/>
</dbReference>
<dbReference type="InterPro" id="IPR050166">
    <property type="entry name" value="ABC_transporter_ATP-bind"/>
</dbReference>
<protein>
    <submittedName>
        <fullName evidence="5">Bicarbonate transport ATP-binding protein CmpC</fullName>
        <ecNumber evidence="5">3.6.3.-</ecNumber>
    </submittedName>
</protein>
<gene>
    <name evidence="5" type="primary">cmpC</name>
    <name evidence="5" type="ORF">Csp1_23370</name>
</gene>
<reference evidence="6" key="1">
    <citation type="submission" date="2017-11" db="EMBL/GenBank/DDBJ databases">
        <title>Otitis media/interna in a cat caused by the recently described species Corynebacterium provencense.</title>
        <authorList>
            <person name="Kittl S."/>
            <person name="Brodard I."/>
            <person name="Rychener L."/>
            <person name="Jores J."/>
            <person name="Roosje P."/>
            <person name="Gobeli Brawand S."/>
        </authorList>
    </citation>
    <scope>NUCLEOTIDE SEQUENCE [LARGE SCALE GENOMIC DNA]</scope>
    <source>
        <strain evidence="6">17KM38</strain>
    </source>
</reference>